<reference evidence="1 2" key="1">
    <citation type="submission" date="2019-08" db="EMBL/GenBank/DDBJ databases">
        <authorList>
            <person name="Herpell B J."/>
        </authorList>
    </citation>
    <scope>NUCLEOTIDE SEQUENCE [LARGE SCALE GENOMIC DNA]</scope>
    <source>
        <strain evidence="2">Msb3</strain>
    </source>
</reference>
<dbReference type="Proteomes" id="UP000325811">
    <property type="component" value="Chromosome II"/>
</dbReference>
<accession>A0A5Q4ZNY0</accession>
<name>A0A5Q4ZNY0_9BURK</name>
<dbReference type="AlphaFoldDB" id="A0A5Q4ZNY0"/>
<organism evidence="1 2">
    <name type="scientific">Paraburkholderia dioscoreae</name>
    <dbReference type="NCBI Taxonomy" id="2604047"/>
    <lineage>
        <taxon>Bacteria</taxon>
        <taxon>Pseudomonadati</taxon>
        <taxon>Pseudomonadota</taxon>
        <taxon>Betaproteobacteria</taxon>
        <taxon>Burkholderiales</taxon>
        <taxon>Burkholderiaceae</taxon>
        <taxon>Paraburkholderia</taxon>
    </lineage>
</organism>
<protein>
    <submittedName>
        <fullName evidence="1">Uncharacterized protein</fullName>
    </submittedName>
</protein>
<gene>
    <name evidence="1" type="ORF">PDMSB3_2544</name>
</gene>
<keyword evidence="2" id="KW-1185">Reference proteome</keyword>
<sequence>MRRIHALFKKEHIMTPSELDHWDTDTPVWTPYRAPQH</sequence>
<evidence type="ECO:0000313" key="1">
    <source>
        <dbReference type="EMBL" id="VVD33828.1"/>
    </source>
</evidence>
<dbReference type="KEGG" id="pdio:PDMSB3_2544.1"/>
<proteinExistence type="predicted"/>
<dbReference type="EMBL" id="LR699554">
    <property type="protein sequence ID" value="VVD33828.1"/>
    <property type="molecule type" value="Genomic_DNA"/>
</dbReference>
<evidence type="ECO:0000313" key="2">
    <source>
        <dbReference type="Proteomes" id="UP000325811"/>
    </source>
</evidence>